<reference evidence="2" key="1">
    <citation type="submission" date="2025-08" db="UniProtKB">
        <authorList>
            <consortium name="Ensembl"/>
        </authorList>
    </citation>
    <scope>IDENTIFICATION</scope>
</reference>
<dbReference type="InterPro" id="IPR038269">
    <property type="entry name" value="SCAN_sf"/>
</dbReference>
<proteinExistence type="predicted"/>
<organism evidence="2 3">
    <name type="scientific">Terrapene triunguis</name>
    <name type="common">Three-toed box turtle</name>
    <dbReference type="NCBI Taxonomy" id="2587831"/>
    <lineage>
        <taxon>Eukaryota</taxon>
        <taxon>Metazoa</taxon>
        <taxon>Chordata</taxon>
        <taxon>Craniata</taxon>
        <taxon>Vertebrata</taxon>
        <taxon>Euteleostomi</taxon>
        <taxon>Archelosauria</taxon>
        <taxon>Testudinata</taxon>
        <taxon>Testudines</taxon>
        <taxon>Cryptodira</taxon>
        <taxon>Durocryptodira</taxon>
        <taxon>Testudinoidea</taxon>
        <taxon>Emydidae</taxon>
        <taxon>Terrapene</taxon>
    </lineage>
</organism>
<sequence length="169" mass="18913">TRGPGLLNSLVAGWSRDQWATLLAPYLTGAAQVAYRGLAVEEARDYDQVKAAILDALDVSPETFRQRFRSQTYPPGARPRLVAQTLKETCRRWLQPEVRTAEEVTEQVVLEQFIHTLPSRGRGWVLRHRPATLAMAVSLMEDFLAAENAVGPTFRRPTAGSEPARSERK</sequence>
<dbReference type="PANTHER" id="PTHR46888:SF1">
    <property type="entry name" value="RIBONUCLEASE H"/>
    <property type="match status" value="1"/>
</dbReference>
<feature type="domain" description="SCAN box" evidence="1">
    <location>
        <begin position="65"/>
        <end position="143"/>
    </location>
</feature>
<dbReference type="SMART" id="SM00431">
    <property type="entry name" value="SCAN"/>
    <property type="match status" value="1"/>
</dbReference>
<dbReference type="Ensembl" id="ENSTMTT00000014972.1">
    <property type="protein sequence ID" value="ENSTMTP00000014481.1"/>
    <property type="gene ID" value="ENSTMTG00000010520.1"/>
</dbReference>
<dbReference type="CDD" id="cd07936">
    <property type="entry name" value="SCAN"/>
    <property type="match status" value="1"/>
</dbReference>
<dbReference type="SUPFAM" id="SSF47353">
    <property type="entry name" value="Retrovirus capsid dimerization domain-like"/>
    <property type="match status" value="1"/>
</dbReference>
<dbReference type="PANTHER" id="PTHR46888">
    <property type="entry name" value="ZINC KNUCKLE DOMAINCONTAINING PROTEIN-RELATED"/>
    <property type="match status" value="1"/>
</dbReference>
<dbReference type="AlphaFoldDB" id="A0A674IYA1"/>
<dbReference type="GeneTree" id="ENSGT00940000159113"/>
<protein>
    <recommendedName>
        <fullName evidence="1">SCAN box domain-containing protein</fullName>
    </recommendedName>
</protein>
<dbReference type="Gene3D" id="1.10.4020.10">
    <property type="entry name" value="DNA breaking-rejoining enzymes"/>
    <property type="match status" value="1"/>
</dbReference>
<evidence type="ECO:0000259" key="1">
    <source>
        <dbReference type="PROSITE" id="PS50804"/>
    </source>
</evidence>
<dbReference type="InterPro" id="IPR003309">
    <property type="entry name" value="SCAN_dom"/>
</dbReference>
<accession>A0A674IYA1</accession>
<evidence type="ECO:0000313" key="3">
    <source>
        <dbReference type="Proteomes" id="UP000472274"/>
    </source>
</evidence>
<evidence type="ECO:0000313" key="2">
    <source>
        <dbReference type="Ensembl" id="ENSTMTP00000014481.1"/>
    </source>
</evidence>
<dbReference type="InParanoid" id="A0A674IYA1"/>
<dbReference type="Pfam" id="PF02023">
    <property type="entry name" value="SCAN"/>
    <property type="match status" value="1"/>
</dbReference>
<dbReference type="Proteomes" id="UP000472274">
    <property type="component" value="Unplaced"/>
</dbReference>
<reference evidence="2" key="2">
    <citation type="submission" date="2025-09" db="UniProtKB">
        <authorList>
            <consortium name="Ensembl"/>
        </authorList>
    </citation>
    <scope>IDENTIFICATION</scope>
</reference>
<dbReference type="PROSITE" id="PS50804">
    <property type="entry name" value="SCAN_BOX"/>
    <property type="match status" value="1"/>
</dbReference>
<keyword evidence="3" id="KW-1185">Reference proteome</keyword>
<name>A0A674IYA1_9SAUR</name>